<dbReference type="EMBL" id="OV651833">
    <property type="protein sequence ID" value="CAH1107387.1"/>
    <property type="molecule type" value="Genomic_DNA"/>
</dbReference>
<name>A0A9P0CZ81_9CUCU</name>
<evidence type="ECO:0000313" key="3">
    <source>
        <dbReference type="EMBL" id="CAH1107387.1"/>
    </source>
</evidence>
<dbReference type="PANTHER" id="PTHR46880">
    <property type="entry name" value="RAS-ASSOCIATING DOMAIN-CONTAINING PROTEIN"/>
    <property type="match status" value="1"/>
</dbReference>
<dbReference type="Pfam" id="PF05699">
    <property type="entry name" value="Dimer_Tnp_hAT"/>
    <property type="match status" value="1"/>
</dbReference>
<proteinExistence type="predicted"/>
<dbReference type="InterPro" id="IPR008906">
    <property type="entry name" value="HATC_C_dom"/>
</dbReference>
<dbReference type="OrthoDB" id="6781255at2759"/>
<evidence type="ECO:0000256" key="1">
    <source>
        <dbReference type="SAM" id="MobiDB-lite"/>
    </source>
</evidence>
<reference evidence="3" key="1">
    <citation type="submission" date="2022-01" db="EMBL/GenBank/DDBJ databases">
        <authorList>
            <person name="King R."/>
        </authorList>
    </citation>
    <scope>NUCLEOTIDE SEQUENCE</scope>
</reference>
<feature type="domain" description="HAT C-terminal dimerisation" evidence="2">
    <location>
        <begin position="374"/>
        <end position="430"/>
    </location>
</feature>
<dbReference type="AlphaFoldDB" id="A0A9P0CZ81"/>
<evidence type="ECO:0000313" key="4">
    <source>
        <dbReference type="Proteomes" id="UP001153636"/>
    </source>
</evidence>
<gene>
    <name evidence="3" type="ORF">PSYICH_LOCUS8095</name>
</gene>
<protein>
    <recommendedName>
        <fullName evidence="2">HAT C-terminal dimerisation domain-containing protein</fullName>
    </recommendedName>
</protein>
<dbReference type="PANTHER" id="PTHR46880:SF9">
    <property type="entry name" value="ZINC FINGER PROTEIN 862"/>
    <property type="match status" value="1"/>
</dbReference>
<feature type="region of interest" description="Disordered" evidence="1">
    <location>
        <begin position="19"/>
        <end position="41"/>
    </location>
</feature>
<feature type="compositionally biased region" description="Acidic residues" evidence="1">
    <location>
        <begin position="27"/>
        <end position="37"/>
    </location>
</feature>
<keyword evidence="4" id="KW-1185">Reference proteome</keyword>
<accession>A0A9P0CZ81</accession>
<dbReference type="GO" id="GO:0046983">
    <property type="term" value="F:protein dimerization activity"/>
    <property type="evidence" value="ECO:0007669"/>
    <property type="project" value="InterPro"/>
</dbReference>
<dbReference type="Proteomes" id="UP001153636">
    <property type="component" value="Chromosome 21"/>
</dbReference>
<sequence>MVYLKIKWLFKLESSAAKGTNTKEATDSYEDESDGDVDSMSGIGSEVVEAAPPKKQKKTYKQNYKEQWKTKFGSWCMTHISRHEKSLLHRKNKGTPEIKNFTVTDTQLTRAANAYRVEVTSVMFLHEHNLPLLLMNHLSKFLQAVCPDSQVAKDMQIGKKATLITRDCIAVEAPEVLSRKINNSVAFSIIMDETTAISTEKTLVLVVRFFDSAEEMVNKLNIEFQSEHCKIFTLSTKINSLYKTILRNYLKKGYIGNTSLELIDPKNLRNFIILEEVYFGAYVEAASNNPQNPRQTEIHDFKLRALEFYIELCTQIKNRFSFNDPVLKFCSTFLPENALSGITKSISQSEVFFPTLVKDIQALDNERRLLADCEELKTFEDLEVEQFWYKIFELKNSINELMFPNLSMLVKGLMCLPHSSAAAERQFSQYNLIKKKN</sequence>
<evidence type="ECO:0000259" key="2">
    <source>
        <dbReference type="Pfam" id="PF05699"/>
    </source>
</evidence>
<organism evidence="3 4">
    <name type="scientific">Psylliodes chrysocephalus</name>
    <dbReference type="NCBI Taxonomy" id="3402493"/>
    <lineage>
        <taxon>Eukaryota</taxon>
        <taxon>Metazoa</taxon>
        <taxon>Ecdysozoa</taxon>
        <taxon>Arthropoda</taxon>
        <taxon>Hexapoda</taxon>
        <taxon>Insecta</taxon>
        <taxon>Pterygota</taxon>
        <taxon>Neoptera</taxon>
        <taxon>Endopterygota</taxon>
        <taxon>Coleoptera</taxon>
        <taxon>Polyphaga</taxon>
        <taxon>Cucujiformia</taxon>
        <taxon>Chrysomeloidea</taxon>
        <taxon>Chrysomelidae</taxon>
        <taxon>Galerucinae</taxon>
        <taxon>Alticini</taxon>
        <taxon>Psylliodes</taxon>
    </lineage>
</organism>